<dbReference type="InterPro" id="IPR009057">
    <property type="entry name" value="Homeodomain-like_sf"/>
</dbReference>
<dbReference type="GO" id="GO:0043565">
    <property type="term" value="F:sequence-specific DNA binding"/>
    <property type="evidence" value="ECO:0007669"/>
    <property type="project" value="InterPro"/>
</dbReference>
<feature type="transmembrane region" description="Helical" evidence="4">
    <location>
        <begin position="111"/>
        <end position="130"/>
    </location>
</feature>
<dbReference type="Proteomes" id="UP000199534">
    <property type="component" value="Unassembled WGS sequence"/>
</dbReference>
<feature type="transmembrane region" description="Helical" evidence="4">
    <location>
        <begin position="79"/>
        <end position="99"/>
    </location>
</feature>
<evidence type="ECO:0000256" key="2">
    <source>
        <dbReference type="ARBA" id="ARBA00023125"/>
    </source>
</evidence>
<feature type="transmembrane region" description="Helical" evidence="4">
    <location>
        <begin position="12"/>
        <end position="34"/>
    </location>
</feature>
<dbReference type="PANTHER" id="PTHR43280">
    <property type="entry name" value="ARAC-FAMILY TRANSCRIPTIONAL REGULATOR"/>
    <property type="match status" value="1"/>
</dbReference>
<evidence type="ECO:0000313" key="7">
    <source>
        <dbReference type="Proteomes" id="UP000199534"/>
    </source>
</evidence>
<feature type="transmembrane region" description="Helical" evidence="4">
    <location>
        <begin position="201"/>
        <end position="219"/>
    </location>
</feature>
<dbReference type="GO" id="GO:0003700">
    <property type="term" value="F:DNA-binding transcription factor activity"/>
    <property type="evidence" value="ECO:0007669"/>
    <property type="project" value="InterPro"/>
</dbReference>
<dbReference type="EMBL" id="FOYQ01000002">
    <property type="protein sequence ID" value="SFR47658.1"/>
    <property type="molecule type" value="Genomic_DNA"/>
</dbReference>
<sequence>MGSYLLAFPEFNIYSTALLILVTQGILLAVLLYYRAYNKQLLSDFLLGTLLLITCYHRTTYTIGFMGWYDTFRNTKINYYLIPLTFAVGPLIYLYLKAVTTSAFRFRKTDWLHFIPLIVFIGYRIFILVYDSGQPGFDTQQNGVLMQNWNMGAVGNFFSIIETLQQAIYLAFSLQLYYAYRKKLRHYFSNTYSLELRWMRNFLFIYILLFLYGNIQQFLDLQIQSLTWIQKWWKDFFAAVAILYMGIRGYFTPPHRLLGLDFNLSDLKTYPREEIIATDKQELTQFMESREAFLRPDLNLEELASELGISRVQLSRTINAGFGMNFNDFVNSYRIARFKEHLKQGDHRNHSLLGLAFESGFNSKATFNRVFQKLEGNSPSSYLNSLKSS</sequence>
<dbReference type="SMART" id="SM00342">
    <property type="entry name" value="HTH_ARAC"/>
    <property type="match status" value="1"/>
</dbReference>
<evidence type="ECO:0000256" key="1">
    <source>
        <dbReference type="ARBA" id="ARBA00023015"/>
    </source>
</evidence>
<dbReference type="STRING" id="400055.SAMN04490243_1953"/>
<feature type="domain" description="HTH araC/xylS-type" evidence="5">
    <location>
        <begin position="281"/>
        <end position="385"/>
    </location>
</feature>
<evidence type="ECO:0000259" key="5">
    <source>
        <dbReference type="PROSITE" id="PS01124"/>
    </source>
</evidence>
<keyword evidence="3" id="KW-0804">Transcription</keyword>
<feature type="transmembrane region" description="Helical" evidence="4">
    <location>
        <begin position="41"/>
        <end position="59"/>
    </location>
</feature>
<keyword evidence="1" id="KW-0805">Transcription regulation</keyword>
<evidence type="ECO:0000256" key="3">
    <source>
        <dbReference type="ARBA" id="ARBA00023163"/>
    </source>
</evidence>
<dbReference type="RefSeq" id="WP_092982413.1">
    <property type="nucleotide sequence ID" value="NZ_FOYQ01000002.1"/>
</dbReference>
<accession>A0A1I6GZQ3</accession>
<evidence type="ECO:0000256" key="4">
    <source>
        <dbReference type="SAM" id="Phobius"/>
    </source>
</evidence>
<name>A0A1I6GZQ3_9FLAO</name>
<evidence type="ECO:0000313" key="6">
    <source>
        <dbReference type="EMBL" id="SFR47658.1"/>
    </source>
</evidence>
<organism evidence="6 7">
    <name type="scientific">Robiginitalea myxolifaciens</name>
    <dbReference type="NCBI Taxonomy" id="400055"/>
    <lineage>
        <taxon>Bacteria</taxon>
        <taxon>Pseudomonadati</taxon>
        <taxon>Bacteroidota</taxon>
        <taxon>Flavobacteriia</taxon>
        <taxon>Flavobacteriales</taxon>
        <taxon>Flavobacteriaceae</taxon>
        <taxon>Robiginitalea</taxon>
    </lineage>
</organism>
<keyword evidence="4" id="KW-0812">Transmembrane</keyword>
<dbReference type="AlphaFoldDB" id="A0A1I6GZQ3"/>
<proteinExistence type="predicted"/>
<dbReference type="Gene3D" id="1.10.10.60">
    <property type="entry name" value="Homeodomain-like"/>
    <property type="match status" value="2"/>
</dbReference>
<feature type="transmembrane region" description="Helical" evidence="4">
    <location>
        <begin position="157"/>
        <end position="180"/>
    </location>
</feature>
<gene>
    <name evidence="6" type="ORF">SAMN04490243_1953</name>
</gene>
<keyword evidence="2 6" id="KW-0238">DNA-binding</keyword>
<protein>
    <submittedName>
        <fullName evidence="6">AraC-type DNA-binding protein</fullName>
    </submittedName>
</protein>
<keyword evidence="7" id="KW-1185">Reference proteome</keyword>
<dbReference type="Pfam" id="PF12833">
    <property type="entry name" value="HTH_18"/>
    <property type="match status" value="1"/>
</dbReference>
<dbReference type="SUPFAM" id="SSF46689">
    <property type="entry name" value="Homeodomain-like"/>
    <property type="match status" value="1"/>
</dbReference>
<dbReference type="InterPro" id="IPR018060">
    <property type="entry name" value="HTH_AraC"/>
</dbReference>
<dbReference type="OrthoDB" id="6283866at2"/>
<reference evidence="6 7" key="1">
    <citation type="submission" date="2016-10" db="EMBL/GenBank/DDBJ databases">
        <authorList>
            <person name="de Groot N.N."/>
        </authorList>
    </citation>
    <scope>NUCLEOTIDE SEQUENCE [LARGE SCALE GENOMIC DNA]</scope>
    <source>
        <strain evidence="6 7">DSM 21019</strain>
    </source>
</reference>
<keyword evidence="4" id="KW-1133">Transmembrane helix</keyword>
<dbReference type="PROSITE" id="PS01124">
    <property type="entry name" value="HTH_ARAC_FAMILY_2"/>
    <property type="match status" value="1"/>
</dbReference>
<dbReference type="PANTHER" id="PTHR43280:SF29">
    <property type="entry name" value="ARAC-FAMILY TRANSCRIPTIONAL REGULATOR"/>
    <property type="match status" value="1"/>
</dbReference>
<keyword evidence="4" id="KW-0472">Membrane</keyword>